<evidence type="ECO:0000313" key="3">
    <source>
        <dbReference type="EMBL" id="OBU04140.1"/>
    </source>
</evidence>
<comment type="caution">
    <text evidence="3">The sequence shown here is derived from an EMBL/GenBank/DDBJ whole genome shotgun (WGS) entry which is preliminary data.</text>
</comment>
<evidence type="ECO:0000313" key="4">
    <source>
        <dbReference type="Proteomes" id="UP000092377"/>
    </source>
</evidence>
<dbReference type="SUPFAM" id="SSF47413">
    <property type="entry name" value="lambda repressor-like DNA-binding domains"/>
    <property type="match status" value="1"/>
</dbReference>
<dbReference type="RefSeq" id="WP_067405041.1">
    <property type="nucleotide sequence ID" value="NZ_LZEY01000056.1"/>
</dbReference>
<reference evidence="4" key="1">
    <citation type="submission" date="2016-06" db="EMBL/GenBank/DDBJ databases">
        <authorList>
            <person name="Butler K."/>
        </authorList>
    </citation>
    <scope>NUCLEOTIDE SEQUENCE [LARGE SCALE GENOMIC DNA]</scope>
    <source>
        <strain evidence="4">GCSL-Mp20</strain>
    </source>
</reference>
<sequence length="89" mass="10625">MISSDELKDNISIIIRKRIFDKRKERHLSGREVAELLGISQQQYSCYERGISRIDIFTLVNISIIFRTSIDWFLKDIMSLYRKQKSQEI</sequence>
<dbReference type="Proteomes" id="UP000092377">
    <property type="component" value="Unassembled WGS sequence"/>
</dbReference>
<dbReference type="GO" id="GO:0003677">
    <property type="term" value="F:DNA binding"/>
    <property type="evidence" value="ECO:0007669"/>
    <property type="project" value="UniProtKB-KW"/>
</dbReference>
<dbReference type="Gene3D" id="1.10.260.40">
    <property type="entry name" value="lambda repressor-like DNA-binding domains"/>
    <property type="match status" value="1"/>
</dbReference>
<organism evidence="3 4">
    <name type="scientific">Morganella psychrotolerans</name>
    <dbReference type="NCBI Taxonomy" id="368603"/>
    <lineage>
        <taxon>Bacteria</taxon>
        <taxon>Pseudomonadati</taxon>
        <taxon>Pseudomonadota</taxon>
        <taxon>Gammaproteobacteria</taxon>
        <taxon>Enterobacterales</taxon>
        <taxon>Morganellaceae</taxon>
        <taxon>Morganella</taxon>
    </lineage>
</organism>
<dbReference type="PANTHER" id="PTHR46558:SF11">
    <property type="entry name" value="HTH-TYPE TRANSCRIPTIONAL REGULATOR XRE"/>
    <property type="match status" value="1"/>
</dbReference>
<name>A0A1B8H4Z3_9GAMM</name>
<dbReference type="CDD" id="cd00093">
    <property type="entry name" value="HTH_XRE"/>
    <property type="match status" value="1"/>
</dbReference>
<evidence type="ECO:0000256" key="1">
    <source>
        <dbReference type="ARBA" id="ARBA00023125"/>
    </source>
</evidence>
<proteinExistence type="predicted"/>
<dbReference type="PROSITE" id="PS50943">
    <property type="entry name" value="HTH_CROC1"/>
    <property type="match status" value="1"/>
</dbReference>
<dbReference type="OrthoDB" id="2064916at2"/>
<dbReference type="AlphaFoldDB" id="A0A1B8H4Z3"/>
<keyword evidence="4" id="KW-1185">Reference proteome</keyword>
<dbReference type="Pfam" id="PF01381">
    <property type="entry name" value="HTH_3"/>
    <property type="match status" value="1"/>
</dbReference>
<accession>A0A1B8H4Z3</accession>
<dbReference type="InterPro" id="IPR010982">
    <property type="entry name" value="Lambda_DNA-bd_dom_sf"/>
</dbReference>
<dbReference type="SMART" id="SM00530">
    <property type="entry name" value="HTH_XRE"/>
    <property type="match status" value="1"/>
</dbReference>
<dbReference type="PANTHER" id="PTHR46558">
    <property type="entry name" value="TRACRIPTIONAL REGULATORY PROTEIN-RELATED-RELATED"/>
    <property type="match status" value="1"/>
</dbReference>
<feature type="domain" description="HTH cro/C1-type" evidence="2">
    <location>
        <begin position="23"/>
        <end position="73"/>
    </location>
</feature>
<protein>
    <recommendedName>
        <fullName evidence="2">HTH cro/C1-type domain-containing protein</fullName>
    </recommendedName>
</protein>
<dbReference type="EMBL" id="LZEY01000056">
    <property type="protein sequence ID" value="OBU04140.1"/>
    <property type="molecule type" value="Genomic_DNA"/>
</dbReference>
<keyword evidence="1" id="KW-0238">DNA-binding</keyword>
<dbReference type="InterPro" id="IPR001387">
    <property type="entry name" value="Cro/C1-type_HTH"/>
</dbReference>
<gene>
    <name evidence="3" type="ORF">AYY18_09285</name>
</gene>
<evidence type="ECO:0000259" key="2">
    <source>
        <dbReference type="PROSITE" id="PS50943"/>
    </source>
</evidence>